<evidence type="ECO:0000313" key="2">
    <source>
        <dbReference type="Proteomes" id="UP000265566"/>
    </source>
</evidence>
<protein>
    <submittedName>
        <fullName evidence="1">Uncharacterized protein</fullName>
    </submittedName>
</protein>
<dbReference type="AlphaFoldDB" id="A0A396HJ44"/>
<reference evidence="2" key="1">
    <citation type="journal article" date="2018" name="Nat. Plants">
        <title>Whole-genome landscape of Medicago truncatula symbiotic genes.</title>
        <authorList>
            <person name="Pecrix Y."/>
            <person name="Staton S.E."/>
            <person name="Sallet E."/>
            <person name="Lelandais-Briere C."/>
            <person name="Moreau S."/>
            <person name="Carrere S."/>
            <person name="Blein T."/>
            <person name="Jardinaud M.F."/>
            <person name="Latrasse D."/>
            <person name="Zouine M."/>
            <person name="Zahm M."/>
            <person name="Kreplak J."/>
            <person name="Mayjonade B."/>
            <person name="Satge C."/>
            <person name="Perez M."/>
            <person name="Cauet S."/>
            <person name="Marande W."/>
            <person name="Chantry-Darmon C."/>
            <person name="Lopez-Roques C."/>
            <person name="Bouchez O."/>
            <person name="Berard A."/>
            <person name="Debelle F."/>
            <person name="Munos S."/>
            <person name="Bendahmane A."/>
            <person name="Berges H."/>
            <person name="Niebel A."/>
            <person name="Buitink J."/>
            <person name="Frugier F."/>
            <person name="Benhamed M."/>
            <person name="Crespi M."/>
            <person name="Gouzy J."/>
            <person name="Gamas P."/>
        </authorList>
    </citation>
    <scope>NUCLEOTIDE SEQUENCE [LARGE SCALE GENOMIC DNA]</scope>
    <source>
        <strain evidence="2">cv. Jemalong A17</strain>
    </source>
</reference>
<dbReference type="Proteomes" id="UP000265566">
    <property type="component" value="Chromosome 6"/>
</dbReference>
<dbReference type="EMBL" id="PSQE01000006">
    <property type="protein sequence ID" value="RHN51864.1"/>
    <property type="molecule type" value="Genomic_DNA"/>
</dbReference>
<dbReference type="Gramene" id="rna36415">
    <property type="protein sequence ID" value="RHN51864.1"/>
    <property type="gene ID" value="gene36415"/>
</dbReference>
<accession>A0A396HJ44</accession>
<sequence length="96" mass="11259">MENEEVATPASSWWGEEPLEIESVFANDGVGEIPFESIGDVEDWEWMLPSTFDRVCSVYKNHTFPMYEVVFKDLGFRLPFSEFKREMLRWTKLSPS</sequence>
<evidence type="ECO:0000313" key="1">
    <source>
        <dbReference type="EMBL" id="RHN51864.1"/>
    </source>
</evidence>
<proteinExistence type="predicted"/>
<organism evidence="1 2">
    <name type="scientific">Medicago truncatula</name>
    <name type="common">Barrel medic</name>
    <name type="synonym">Medicago tribuloides</name>
    <dbReference type="NCBI Taxonomy" id="3880"/>
    <lineage>
        <taxon>Eukaryota</taxon>
        <taxon>Viridiplantae</taxon>
        <taxon>Streptophyta</taxon>
        <taxon>Embryophyta</taxon>
        <taxon>Tracheophyta</taxon>
        <taxon>Spermatophyta</taxon>
        <taxon>Magnoliopsida</taxon>
        <taxon>eudicotyledons</taxon>
        <taxon>Gunneridae</taxon>
        <taxon>Pentapetalae</taxon>
        <taxon>rosids</taxon>
        <taxon>fabids</taxon>
        <taxon>Fabales</taxon>
        <taxon>Fabaceae</taxon>
        <taxon>Papilionoideae</taxon>
        <taxon>50 kb inversion clade</taxon>
        <taxon>NPAAA clade</taxon>
        <taxon>Hologalegina</taxon>
        <taxon>IRL clade</taxon>
        <taxon>Trifolieae</taxon>
        <taxon>Medicago</taxon>
    </lineage>
</organism>
<name>A0A396HJ44_MEDTR</name>
<comment type="caution">
    <text evidence="1">The sequence shown here is derived from an EMBL/GenBank/DDBJ whole genome shotgun (WGS) entry which is preliminary data.</text>
</comment>
<gene>
    <name evidence="1" type="ORF">MtrunA17_Chr6g0473831</name>
</gene>